<organism evidence="1 2">
    <name type="scientific">Sulfitobacter porphyrae</name>
    <dbReference type="NCBI Taxonomy" id="1246864"/>
    <lineage>
        <taxon>Bacteria</taxon>
        <taxon>Pseudomonadati</taxon>
        <taxon>Pseudomonadota</taxon>
        <taxon>Alphaproteobacteria</taxon>
        <taxon>Rhodobacterales</taxon>
        <taxon>Roseobacteraceae</taxon>
        <taxon>Sulfitobacter</taxon>
    </lineage>
</organism>
<comment type="caution">
    <text evidence="1">The sequence shown here is derived from an EMBL/GenBank/DDBJ whole genome shotgun (WGS) entry which is preliminary data.</text>
</comment>
<dbReference type="EMBL" id="JBHSWG010000001">
    <property type="protein sequence ID" value="MFC6759287.1"/>
    <property type="molecule type" value="Genomic_DNA"/>
</dbReference>
<sequence length="187" mass="20014">MRLQLRQTGRHPAGASPGAGTHVECFCRDCRAAELHLGQPDPAPGPVGIFQTTPDRLTITKGADRLAVFSFGAKNVLRWQAACCGTPLFNTPRSARFSFVGIRTNILGETAPLGPVVGQAFLPTDSGKTRHKGLPRFIWGALSRSALQLITGRWKKTPFFKADGATLVSPVEVLPQGTRKALLDAAS</sequence>
<evidence type="ECO:0000313" key="1">
    <source>
        <dbReference type="EMBL" id="MFC6759287.1"/>
    </source>
</evidence>
<dbReference type="Pfam" id="PF19648">
    <property type="entry name" value="DUF6151"/>
    <property type="match status" value="1"/>
</dbReference>
<protein>
    <submittedName>
        <fullName evidence="1">DUF6151 family protein</fullName>
    </submittedName>
</protein>
<dbReference type="Gene3D" id="2.170.150.70">
    <property type="match status" value="1"/>
</dbReference>
<proteinExistence type="predicted"/>
<dbReference type="InterPro" id="IPR046149">
    <property type="entry name" value="DUF6151"/>
</dbReference>
<reference evidence="2" key="1">
    <citation type="journal article" date="2019" name="Int. J. Syst. Evol. Microbiol.">
        <title>The Global Catalogue of Microorganisms (GCM) 10K type strain sequencing project: providing services to taxonomists for standard genome sequencing and annotation.</title>
        <authorList>
            <consortium name="The Broad Institute Genomics Platform"/>
            <consortium name="The Broad Institute Genome Sequencing Center for Infectious Disease"/>
            <person name="Wu L."/>
            <person name="Ma J."/>
        </authorList>
    </citation>
    <scope>NUCLEOTIDE SEQUENCE [LARGE SCALE GENOMIC DNA]</scope>
    <source>
        <strain evidence="2">CCUG 66188</strain>
    </source>
</reference>
<keyword evidence="2" id="KW-1185">Reference proteome</keyword>
<name>A0ABW2B112_9RHOB</name>
<dbReference type="Proteomes" id="UP001596353">
    <property type="component" value="Unassembled WGS sequence"/>
</dbReference>
<evidence type="ECO:0000313" key="2">
    <source>
        <dbReference type="Proteomes" id="UP001596353"/>
    </source>
</evidence>
<accession>A0ABW2B112</accession>
<gene>
    <name evidence="1" type="ORF">ACFQFQ_06930</name>
</gene>
<dbReference type="InterPro" id="IPR011057">
    <property type="entry name" value="Mss4-like_sf"/>
</dbReference>
<dbReference type="SUPFAM" id="SSF51316">
    <property type="entry name" value="Mss4-like"/>
    <property type="match status" value="1"/>
</dbReference>